<reference evidence="2 3" key="1">
    <citation type="journal article" date="2014" name="Genome Announc.">
        <title>Draft Genome Sequences of Three Alkaliphilic Bacillus Strains, Bacillus wakoensis JCM 9140T, Bacillus akibai JCM 9157T, and Bacillus hemicellulosilyticus JCM 9152T.</title>
        <authorList>
            <person name="Yuki M."/>
            <person name="Oshima K."/>
            <person name="Suda W."/>
            <person name="Oshida Y."/>
            <person name="Kitamura K."/>
            <person name="Iida T."/>
            <person name="Hattori M."/>
            <person name="Ohkuma M."/>
        </authorList>
    </citation>
    <scope>NUCLEOTIDE SEQUENCE [LARGE SCALE GENOMIC DNA]</scope>
    <source>
        <strain evidence="2 3">JCM 9157</strain>
    </source>
</reference>
<evidence type="ECO:0000313" key="3">
    <source>
        <dbReference type="Proteomes" id="UP000018896"/>
    </source>
</evidence>
<evidence type="ECO:0000313" key="2">
    <source>
        <dbReference type="EMBL" id="GAE34698.1"/>
    </source>
</evidence>
<comment type="caution">
    <text evidence="2">The sequence shown here is derived from an EMBL/GenBank/DDBJ whole genome shotgun (WGS) entry which is preliminary data.</text>
</comment>
<keyword evidence="3" id="KW-1185">Reference proteome</keyword>
<keyword evidence="1" id="KW-0812">Transmembrane</keyword>
<name>W4QST6_HALA3</name>
<dbReference type="Proteomes" id="UP000018896">
    <property type="component" value="Unassembled WGS sequence"/>
</dbReference>
<sequence>MRNNKWLILAIIILPWLTFPFLGRKNIKHFWPGALFMSLFLMVEGFVAQQRKWWWFYQSLKPNVLGLVPLTVGPFFVGSIWILRYTYGRFWLYLVVNFIVDSFFVYILLNWFTRIRYASLIEMKKYQLSFCFFIKSLLMYGCQVLVDKNR</sequence>
<protein>
    <submittedName>
        <fullName evidence="2">Uncharacterized protein</fullName>
    </submittedName>
</protein>
<feature type="transmembrane region" description="Helical" evidence="1">
    <location>
        <begin position="64"/>
        <end position="83"/>
    </location>
</feature>
<feature type="transmembrane region" description="Helical" evidence="1">
    <location>
        <begin position="6"/>
        <end position="23"/>
    </location>
</feature>
<keyword evidence="1" id="KW-0472">Membrane</keyword>
<evidence type="ECO:0000256" key="1">
    <source>
        <dbReference type="SAM" id="Phobius"/>
    </source>
</evidence>
<feature type="transmembrane region" description="Helical" evidence="1">
    <location>
        <begin position="30"/>
        <end position="49"/>
    </location>
</feature>
<organism evidence="2 3">
    <name type="scientific">Halalkalibacter akibai (strain ATCC 43226 / DSM 21942 / CIP 109018 / JCM 9157 / 1139)</name>
    <name type="common">Bacillus akibai</name>
    <dbReference type="NCBI Taxonomy" id="1236973"/>
    <lineage>
        <taxon>Bacteria</taxon>
        <taxon>Bacillati</taxon>
        <taxon>Bacillota</taxon>
        <taxon>Bacilli</taxon>
        <taxon>Bacillales</taxon>
        <taxon>Bacillaceae</taxon>
        <taxon>Halalkalibacter</taxon>
    </lineage>
</organism>
<dbReference type="RefSeq" id="WP_035663717.1">
    <property type="nucleotide sequence ID" value="NZ_BAUV01000010.1"/>
</dbReference>
<dbReference type="eggNOG" id="ENOG50333AV">
    <property type="taxonomic scope" value="Bacteria"/>
</dbReference>
<proteinExistence type="predicted"/>
<feature type="transmembrane region" description="Helical" evidence="1">
    <location>
        <begin position="125"/>
        <end position="146"/>
    </location>
</feature>
<feature type="transmembrane region" description="Helical" evidence="1">
    <location>
        <begin position="90"/>
        <end position="113"/>
    </location>
</feature>
<gene>
    <name evidence="2" type="ORF">JCM9157_1772</name>
</gene>
<dbReference type="AlphaFoldDB" id="W4QST6"/>
<dbReference type="OrthoDB" id="1683771at2"/>
<keyword evidence="1" id="KW-1133">Transmembrane helix</keyword>
<dbReference type="EMBL" id="BAUV01000010">
    <property type="protein sequence ID" value="GAE34698.1"/>
    <property type="molecule type" value="Genomic_DNA"/>
</dbReference>
<accession>W4QST6</accession>